<dbReference type="AlphaFoldDB" id="A0A427MDH6"/>
<feature type="region of interest" description="Disordered" evidence="6">
    <location>
        <begin position="149"/>
        <end position="193"/>
    </location>
</feature>
<evidence type="ECO:0000256" key="2">
    <source>
        <dbReference type="ARBA" id="ARBA00010075"/>
    </source>
</evidence>
<reference evidence="9 12" key="2">
    <citation type="submission" date="2020-08" db="EMBL/GenBank/DDBJ databases">
        <title>Genomic Encyclopedia of Type Strains, Phase III (KMG-III): the genomes of soil and plant-associated and newly described type strains.</title>
        <authorList>
            <person name="Whitman W."/>
        </authorList>
    </citation>
    <scope>NUCLEOTIDE SEQUENCE [LARGE SCALE GENOMIC DNA]</scope>
    <source>
        <strain evidence="9 12">CECT 4113</strain>
    </source>
</reference>
<dbReference type="NCBIfam" id="NF033581">
    <property type="entry name" value="transpos_IS5_4"/>
    <property type="match status" value="1"/>
</dbReference>
<evidence type="ECO:0000256" key="5">
    <source>
        <dbReference type="ARBA" id="ARBA00023172"/>
    </source>
</evidence>
<dbReference type="InterPro" id="IPR002559">
    <property type="entry name" value="Transposase_11"/>
</dbReference>
<evidence type="ECO:0000259" key="7">
    <source>
        <dbReference type="Pfam" id="PF01609"/>
    </source>
</evidence>
<dbReference type="OrthoDB" id="9774608at2"/>
<keyword evidence="4" id="KW-0238">DNA-binding</keyword>
<protein>
    <submittedName>
        <fullName evidence="10">IS5 family transposase</fullName>
    </submittedName>
</protein>
<dbReference type="Pfam" id="PF05598">
    <property type="entry name" value="DUF772"/>
    <property type="match status" value="1"/>
</dbReference>
<comment type="caution">
    <text evidence="10">The sequence shown here is derived from an EMBL/GenBank/DDBJ whole genome shotgun (WGS) entry which is preliminary data.</text>
</comment>
<dbReference type="GO" id="GO:0004803">
    <property type="term" value="F:transposase activity"/>
    <property type="evidence" value="ECO:0007669"/>
    <property type="project" value="InterPro"/>
</dbReference>
<keyword evidence="12" id="KW-1185">Reference proteome</keyword>
<organism evidence="10 11">
    <name type="scientific">Rhizobium pisi</name>
    <dbReference type="NCBI Taxonomy" id="574561"/>
    <lineage>
        <taxon>Bacteria</taxon>
        <taxon>Pseudomonadati</taxon>
        <taxon>Pseudomonadota</taxon>
        <taxon>Alphaproteobacteria</taxon>
        <taxon>Hyphomicrobiales</taxon>
        <taxon>Rhizobiaceae</taxon>
        <taxon>Rhizobium/Agrobacterium group</taxon>
        <taxon>Rhizobium</taxon>
    </lineage>
</organism>
<dbReference type="Proteomes" id="UP000277279">
    <property type="component" value="Unassembled WGS sequence"/>
</dbReference>
<gene>
    <name evidence="10" type="ORF">EFD55_25855</name>
    <name evidence="9" type="ORF">FHS26_005599</name>
</gene>
<keyword evidence="5" id="KW-0233">DNA recombination</keyword>
<dbReference type="InterPro" id="IPR008490">
    <property type="entry name" value="Transposase_InsH_N"/>
</dbReference>
<dbReference type="PANTHER" id="PTHR35604">
    <property type="entry name" value="TRANSPOSASE INSH FOR INSERTION SEQUENCE ELEMENT IS5A-RELATED"/>
    <property type="match status" value="1"/>
</dbReference>
<proteinExistence type="inferred from homology"/>
<name>A0A427MDH6_9HYPH</name>
<sequence length="337" mass="37579">MAVKQTDQFSFVDALLPQAGGNQRLDRLSALVKWYRFEKLLRGLRAETSAGRPAYPPLLMFKALLLQSLYGLSDAELEEALYDRLSFRRFAGLSLEAVVPDHTTLCRFRNLLSEAELLEKLFAELDRQLDSAGLILRRGTMLDATIIETGAARPPRERLPGQQVDEQPADGEAASPLKLSDPDARFTRRKGRAGSSYGYKAHVGVDQGSGLIRRVKTTPANVNDTVCAEALICGDERAVLADSAYHTHARAKALRARGIKARLMRRPNPHHKTLPPRLQRLNALIAKRRAAVETTFATWKRRMGLSLIRYRGLAKAEAQVLIAAIAFNMRRWVTLTS</sequence>
<dbReference type="EMBL" id="RJJT01000022">
    <property type="protein sequence ID" value="RSB65936.1"/>
    <property type="molecule type" value="Genomic_DNA"/>
</dbReference>
<evidence type="ECO:0000313" key="11">
    <source>
        <dbReference type="Proteomes" id="UP000277279"/>
    </source>
</evidence>
<feature type="domain" description="Transposase InsH N-terminal" evidence="8">
    <location>
        <begin position="22"/>
        <end position="110"/>
    </location>
</feature>
<evidence type="ECO:0000313" key="10">
    <source>
        <dbReference type="EMBL" id="RSB65936.1"/>
    </source>
</evidence>
<dbReference type="Proteomes" id="UP000518315">
    <property type="component" value="Unassembled WGS sequence"/>
</dbReference>
<dbReference type="Pfam" id="PF01609">
    <property type="entry name" value="DDE_Tnp_1"/>
    <property type="match status" value="1"/>
</dbReference>
<reference evidence="10 11" key="1">
    <citation type="submission" date="2018-11" db="EMBL/GenBank/DDBJ databases">
        <authorList>
            <person name="Huo Y."/>
        </authorList>
    </citation>
    <scope>NUCLEOTIDE SEQUENCE [LARGE SCALE GENOMIC DNA]</scope>
    <source>
        <strain evidence="10 11">DSM 30132</strain>
    </source>
</reference>
<evidence type="ECO:0000259" key="8">
    <source>
        <dbReference type="Pfam" id="PF05598"/>
    </source>
</evidence>
<accession>A0A427MDH6</accession>
<dbReference type="GO" id="GO:0006313">
    <property type="term" value="P:DNA transposition"/>
    <property type="evidence" value="ECO:0007669"/>
    <property type="project" value="InterPro"/>
</dbReference>
<dbReference type="GO" id="GO:0003677">
    <property type="term" value="F:DNA binding"/>
    <property type="evidence" value="ECO:0007669"/>
    <property type="project" value="UniProtKB-KW"/>
</dbReference>
<evidence type="ECO:0000256" key="3">
    <source>
        <dbReference type="ARBA" id="ARBA00022578"/>
    </source>
</evidence>
<dbReference type="InterPro" id="IPR047959">
    <property type="entry name" value="Transpos_IS5"/>
</dbReference>
<evidence type="ECO:0000313" key="12">
    <source>
        <dbReference type="Proteomes" id="UP000518315"/>
    </source>
</evidence>
<comment type="function">
    <text evidence="1">Involved in the transposition of the insertion sequence IS5.</text>
</comment>
<feature type="domain" description="Transposase IS4-like" evidence="7">
    <location>
        <begin position="139"/>
        <end position="329"/>
    </location>
</feature>
<evidence type="ECO:0000256" key="4">
    <source>
        <dbReference type="ARBA" id="ARBA00023125"/>
    </source>
</evidence>
<evidence type="ECO:0000256" key="6">
    <source>
        <dbReference type="SAM" id="MobiDB-lite"/>
    </source>
</evidence>
<dbReference type="EMBL" id="JACHXH010000025">
    <property type="protein sequence ID" value="MBB3137831.1"/>
    <property type="molecule type" value="Genomic_DNA"/>
</dbReference>
<evidence type="ECO:0000313" key="9">
    <source>
        <dbReference type="EMBL" id="MBB3137831.1"/>
    </source>
</evidence>
<comment type="similarity">
    <text evidence="2">Belongs to the transposase 11 family.</text>
</comment>
<keyword evidence="3" id="KW-0815">Transposition</keyword>
<evidence type="ECO:0000256" key="1">
    <source>
        <dbReference type="ARBA" id="ARBA00003544"/>
    </source>
</evidence>
<dbReference type="PANTHER" id="PTHR35604:SF2">
    <property type="entry name" value="TRANSPOSASE INSH FOR INSERTION SEQUENCE ELEMENT IS5A-RELATED"/>
    <property type="match status" value="1"/>
</dbReference>